<keyword evidence="2" id="KW-1185">Reference proteome</keyword>
<dbReference type="STRING" id="1664694.A0A0N1H147"/>
<gene>
    <name evidence="1" type="ORF">AB675_4903</name>
</gene>
<dbReference type="SUPFAM" id="SSF53474">
    <property type="entry name" value="alpha/beta-Hydrolases"/>
    <property type="match status" value="1"/>
</dbReference>
<dbReference type="PANTHER" id="PTHR22946:SF12">
    <property type="entry name" value="CONIDIAL PIGMENT BIOSYNTHESIS PROTEIN AYG1 (AFU_ORTHOLOGUE AFUA_2G17550)"/>
    <property type="match status" value="1"/>
</dbReference>
<dbReference type="InterPro" id="IPR029058">
    <property type="entry name" value="AB_hydrolase_fold"/>
</dbReference>
<dbReference type="PANTHER" id="PTHR22946">
    <property type="entry name" value="DIENELACTONE HYDROLASE DOMAIN-CONTAINING PROTEIN-RELATED"/>
    <property type="match status" value="1"/>
</dbReference>
<dbReference type="Gene3D" id="1.20.1440.110">
    <property type="entry name" value="acylaminoacyl peptidase"/>
    <property type="match status" value="1"/>
</dbReference>
<evidence type="ECO:0000313" key="1">
    <source>
        <dbReference type="EMBL" id="KPI34366.1"/>
    </source>
</evidence>
<proteinExistence type="predicted"/>
<dbReference type="VEuPathDB" id="FungiDB:AB675_4903"/>
<reference evidence="1 2" key="1">
    <citation type="submission" date="2015-06" db="EMBL/GenBank/DDBJ databases">
        <title>Draft genome of the ant-associated black yeast Phialophora attae CBS 131958.</title>
        <authorList>
            <person name="Moreno L.F."/>
            <person name="Stielow B.J."/>
            <person name="de Hoog S."/>
            <person name="Vicente V.A."/>
            <person name="Weiss V.A."/>
            <person name="de Vries M."/>
            <person name="Cruz L.M."/>
            <person name="Souza E.M."/>
        </authorList>
    </citation>
    <scope>NUCLEOTIDE SEQUENCE [LARGE SCALE GENOMIC DNA]</scope>
    <source>
        <strain evidence="1 2">CBS 131958</strain>
    </source>
</reference>
<dbReference type="OrthoDB" id="249703at2759"/>
<dbReference type="AlphaFoldDB" id="A0A0N1H147"/>
<dbReference type="EMBL" id="LFJN01000063">
    <property type="protein sequence ID" value="KPI34366.1"/>
    <property type="molecule type" value="Genomic_DNA"/>
</dbReference>
<evidence type="ECO:0008006" key="3">
    <source>
        <dbReference type="Google" id="ProtNLM"/>
    </source>
</evidence>
<dbReference type="Proteomes" id="UP000038010">
    <property type="component" value="Unassembled WGS sequence"/>
</dbReference>
<accession>A0A0N1H147</accession>
<dbReference type="Gene3D" id="3.40.50.1820">
    <property type="entry name" value="alpha/beta hydrolase"/>
    <property type="match status" value="1"/>
</dbReference>
<name>A0A0N1H147_9EURO</name>
<dbReference type="GeneID" id="28736953"/>
<dbReference type="InterPro" id="IPR050261">
    <property type="entry name" value="FrsA_esterase"/>
</dbReference>
<comment type="caution">
    <text evidence="1">The sequence shown here is derived from an EMBL/GenBank/DDBJ whole genome shotgun (WGS) entry which is preliminary data.</text>
</comment>
<evidence type="ECO:0000313" key="2">
    <source>
        <dbReference type="Proteomes" id="UP000038010"/>
    </source>
</evidence>
<sequence>MLQLNSDHHFHFELLRVLATTRTYGADVAEVLNVCERIKPGDFESWYDEFHKLALWVESSISEKRVHDKITLRDAYFRIARYHFSSSFFLTGDPSDVRNFDTWKLWTSYFDKAASLLDTPAERFTLDAGDFKIPLILLRATTGDSPRPVLIMSNGLDGSQEEMLHFHASPPLSEKMGFINEWERVVSPIVDWLEPQSFVDPRKIGLLGVSLAGYLAVRAAAFEHRLAAVILNDAIFDVSHGVEIIIGEKAMQYEAAGDIDAFHRQIEEEGRTNTKLRWLTNQLRWAYATKTTHEALQQVRRMTLVGLLDKVQSPVFVGDAEGDLFIKSEQPQLVAEGLGSLATYKQFTKAESADAHCHLGATVYANQVMLGWFEDQIATPN</sequence>
<protein>
    <recommendedName>
        <fullName evidence="3">2,6-dihydropseudooxynicotine hydrolase</fullName>
    </recommendedName>
</protein>
<organism evidence="1 2">
    <name type="scientific">Cyphellophora attinorum</name>
    <dbReference type="NCBI Taxonomy" id="1664694"/>
    <lineage>
        <taxon>Eukaryota</taxon>
        <taxon>Fungi</taxon>
        <taxon>Dikarya</taxon>
        <taxon>Ascomycota</taxon>
        <taxon>Pezizomycotina</taxon>
        <taxon>Eurotiomycetes</taxon>
        <taxon>Chaetothyriomycetidae</taxon>
        <taxon>Chaetothyriales</taxon>
        <taxon>Cyphellophoraceae</taxon>
        <taxon>Cyphellophora</taxon>
    </lineage>
</organism>
<dbReference type="RefSeq" id="XP_017994329.1">
    <property type="nucleotide sequence ID" value="XM_018145073.1"/>
</dbReference>